<dbReference type="Pfam" id="PF00567">
    <property type="entry name" value="TUDOR"/>
    <property type="match status" value="1"/>
</dbReference>
<dbReference type="InterPro" id="IPR002999">
    <property type="entry name" value="Tudor"/>
</dbReference>
<proteinExistence type="predicted"/>
<dbReference type="Proteomes" id="UP001367676">
    <property type="component" value="Unassembled WGS sequence"/>
</dbReference>
<gene>
    <name evidence="2" type="ORF">V9T40_009584</name>
</gene>
<reference evidence="2 3" key="1">
    <citation type="submission" date="2024-03" db="EMBL/GenBank/DDBJ databases">
        <title>Adaptation during the transition from Ophiocordyceps entomopathogen to insect associate is accompanied by gene loss and intensified selection.</title>
        <authorList>
            <person name="Ward C.M."/>
            <person name="Onetto C.A."/>
            <person name="Borneman A.R."/>
        </authorList>
    </citation>
    <scope>NUCLEOTIDE SEQUENCE [LARGE SCALE GENOMIC DNA]</scope>
    <source>
        <strain evidence="2">AWRI1</strain>
        <tissue evidence="2">Single Adult Female</tissue>
    </source>
</reference>
<dbReference type="AlphaFoldDB" id="A0AAN9TQ92"/>
<evidence type="ECO:0000313" key="2">
    <source>
        <dbReference type="EMBL" id="KAK7602143.1"/>
    </source>
</evidence>
<protein>
    <recommendedName>
        <fullName evidence="1">Tudor domain-containing protein</fullName>
    </recommendedName>
</protein>
<dbReference type="EMBL" id="JBBCAQ010000010">
    <property type="protein sequence ID" value="KAK7602143.1"/>
    <property type="molecule type" value="Genomic_DNA"/>
</dbReference>
<feature type="domain" description="Tudor" evidence="1">
    <location>
        <begin position="380"/>
        <end position="492"/>
    </location>
</feature>
<accession>A0AAN9TQ92</accession>
<dbReference type="InterPro" id="IPR041966">
    <property type="entry name" value="LOTUS-like"/>
</dbReference>
<sequence length="752" mass="85794">MNENQSFSSVVKIIKDYVNRRNGDVIVPELIEDYYESFRCDIPFKKFGYNTLIDFLISITGLSVIIYDEEYHIQTRRWPKSTNLSEPALSKLPSDISLLCVEMQNDLRISDSAAKRTVTLKEGKLSPFNHSENQALKRYNSSYSVQTESGEYVASSGHCSENYSATNSSFDLNSTYDTGNDYTANSFEPEFISVADQYSNDPEPTNYAFYDSQLQPAYDPQFSFYDSSVTPQNQMADFNSTFRNERCDPFSHLSSENYNGFYSTSDIPENTNFDFQSHPIPVPEKQFPIPVSEKQLINRLAVLVNAHQKKITSSAVEFQYIDSYSDALPKNWLTLLDESGLLFIEHLASGTIIYPNRTLSTTPNIPNLPKLDLPGQMPWSVSITVIRSVDSIWFRLNENDLDRRYVILCQQMRKHYQDMVPEKVVSVQVQQLFVAKLKNRLSRVCVLDRFENGTCKCLAIDEGVEEILPLTCLMALHEKFTNTPKLILQGSLIGLNKYAECSLIRDRLEKVVAGMDTSIVVEKTERGKFMINLLVTEALESDSVNVNDYLLNVVNKELNLPKLKMNKIFDVLVLSLALDENVAKIQIRSPCLELLQQSLQKCKHIIDCTDKRLLFARNLIDVQLNQVYLAKYSDGSWQRVLIKQFVSSTHAVVVFVDFQDIQALEIAKIVSYANFPDALTYIPPQGVTVNIVKTDHEVLKLMNVKLKTNIFSMKVVQTDPKLYVQMYMKAPQEICDGEIINVDFEQFRCSAV</sequence>
<dbReference type="Gene3D" id="3.30.420.610">
    <property type="entry name" value="LOTUS domain-like"/>
    <property type="match status" value="1"/>
</dbReference>
<dbReference type="CDD" id="cd20379">
    <property type="entry name" value="Tudor_dTUD-like"/>
    <property type="match status" value="1"/>
</dbReference>
<dbReference type="Gene3D" id="2.30.30.140">
    <property type="match status" value="2"/>
</dbReference>
<comment type="caution">
    <text evidence="2">The sequence shown here is derived from an EMBL/GenBank/DDBJ whole genome shotgun (WGS) entry which is preliminary data.</text>
</comment>
<keyword evidence="3" id="KW-1185">Reference proteome</keyword>
<organism evidence="2 3">
    <name type="scientific">Parthenolecanium corni</name>
    <dbReference type="NCBI Taxonomy" id="536013"/>
    <lineage>
        <taxon>Eukaryota</taxon>
        <taxon>Metazoa</taxon>
        <taxon>Ecdysozoa</taxon>
        <taxon>Arthropoda</taxon>
        <taxon>Hexapoda</taxon>
        <taxon>Insecta</taxon>
        <taxon>Pterygota</taxon>
        <taxon>Neoptera</taxon>
        <taxon>Paraneoptera</taxon>
        <taxon>Hemiptera</taxon>
        <taxon>Sternorrhyncha</taxon>
        <taxon>Coccoidea</taxon>
        <taxon>Coccidae</taxon>
        <taxon>Parthenolecanium</taxon>
    </lineage>
</organism>
<name>A0AAN9TQ92_9HEMI</name>
<evidence type="ECO:0000259" key="1">
    <source>
        <dbReference type="Pfam" id="PF00567"/>
    </source>
</evidence>
<evidence type="ECO:0000313" key="3">
    <source>
        <dbReference type="Proteomes" id="UP001367676"/>
    </source>
</evidence>
<dbReference type="SUPFAM" id="SSF63748">
    <property type="entry name" value="Tudor/PWWP/MBT"/>
    <property type="match status" value="2"/>
</dbReference>